<proteinExistence type="predicted"/>
<evidence type="ECO:0000313" key="2">
    <source>
        <dbReference type="Proteomes" id="UP000217211"/>
    </source>
</evidence>
<dbReference type="AlphaFoldDB" id="A0A249PCF7"/>
<sequence>MQNTNSQRNASMKIKFEFPNGYKSEMQSARDANDFDAWVIRKFIRPVRALISEQFRMDIQPDHFTIDFVEDEDAEAFLTVIGGRAVYE</sequence>
<dbReference type="STRING" id="716928.GCA_000261485_00294"/>
<name>A0A249PCF7_9HYPH</name>
<dbReference type="KEGG" id="esj:SJ05684_c21570"/>
<accession>A0A249PCF7</accession>
<keyword evidence="2" id="KW-1185">Reference proteome</keyword>
<dbReference type="EMBL" id="CP023067">
    <property type="protein sequence ID" value="ASY63598.1"/>
    <property type="molecule type" value="Genomic_DNA"/>
</dbReference>
<protein>
    <submittedName>
        <fullName evidence="1">Uncharacterized protein</fullName>
    </submittedName>
</protein>
<gene>
    <name evidence="1" type="ORF">SJ05684_c21570</name>
</gene>
<evidence type="ECO:0000313" key="1">
    <source>
        <dbReference type="EMBL" id="ASY63598.1"/>
    </source>
</evidence>
<organism evidence="1 2">
    <name type="scientific">Sinorhizobium sojae CCBAU 05684</name>
    <dbReference type="NCBI Taxonomy" id="716928"/>
    <lineage>
        <taxon>Bacteria</taxon>
        <taxon>Pseudomonadati</taxon>
        <taxon>Pseudomonadota</taxon>
        <taxon>Alphaproteobacteria</taxon>
        <taxon>Hyphomicrobiales</taxon>
        <taxon>Rhizobiaceae</taxon>
        <taxon>Sinorhizobium/Ensifer group</taxon>
        <taxon>Sinorhizobium</taxon>
    </lineage>
</organism>
<reference evidence="1 2" key="1">
    <citation type="submission" date="2017-08" db="EMBL/GenBank/DDBJ databases">
        <title>Multipartite genome sequences of Sinorhizobium species nodulating soybeans.</title>
        <authorList>
            <person name="Tian C.F."/>
        </authorList>
    </citation>
    <scope>NUCLEOTIDE SEQUENCE [LARGE SCALE GENOMIC DNA]</scope>
    <source>
        <strain evidence="1 2">CCBAU 05684</strain>
    </source>
</reference>
<dbReference type="Proteomes" id="UP000217211">
    <property type="component" value="Chromosome"/>
</dbReference>